<evidence type="ECO:0000313" key="11">
    <source>
        <dbReference type="EMBL" id="KAJ4445619.1"/>
    </source>
</evidence>
<feature type="domain" description="Ionotropic glutamate receptor C-terminal" evidence="10">
    <location>
        <begin position="218"/>
        <end position="360"/>
    </location>
</feature>
<dbReference type="EMBL" id="JAJSOF020000009">
    <property type="protein sequence ID" value="KAJ4445619.1"/>
    <property type="molecule type" value="Genomic_DNA"/>
</dbReference>
<feature type="transmembrane region" description="Helical" evidence="9">
    <location>
        <begin position="459"/>
        <end position="479"/>
    </location>
</feature>
<evidence type="ECO:0000256" key="2">
    <source>
        <dbReference type="ARBA" id="ARBA00008685"/>
    </source>
</evidence>
<comment type="similarity">
    <text evidence="2">Belongs to the glutamate-gated ion channel (TC 1.A.10.1) family.</text>
</comment>
<sequence length="494" mass="54781">MSVLDTFAVVKTPVTFLSCQNLGNVKLLPAKSLRGASWFLALNGVTSEQFFKDVDIPFDCLFIVARSSGHVAINLTEVYRVDASLPITESPYCTWTARKGLSCPEANFFRRRSTLRDLSLRVIWPDRFFHFGEKIVIAWIIGYVPIVRMDDHKGNKLNDSWTGMIGDISTGVAHVAVDPTGMKTERTMVVDFTMPLFTFKEPDSAFSWGRFLAPFSRNLWWAVATTLLMIIVFLSLIHHVGRVYGNAEAEGPEFYSLYNCVIYVFGIFCQQGNEVTPRSWSCRIVYWMAYFTSMILLASYSGTLISFLTIKHNPLPFSDVTGLLQDKSYQVGMLRSYSQIVTKSKDVPLLLENTAQKLLDKMSRTKRNAPSTALEGLSLVCTSKYALLITASALTPLADDLPCGVVPLPRFSFEIGMSYIIAGAALTAPSSTGTGIPPVDSNKFSKLQEGFIKVGFKEVAPIVTLLGAGAVLGCVILLVECCLSRSRRRSCQYK</sequence>
<keyword evidence="7" id="KW-0675">Receptor</keyword>
<keyword evidence="5 9" id="KW-1133">Transmembrane helix</keyword>
<comment type="caution">
    <text evidence="11">The sequence shown here is derived from an EMBL/GenBank/DDBJ whole genome shotgun (WGS) entry which is preliminary data.</text>
</comment>
<dbReference type="InterPro" id="IPR052192">
    <property type="entry name" value="Insect_Ionotropic_Sensory_Rcpt"/>
</dbReference>
<evidence type="ECO:0000256" key="3">
    <source>
        <dbReference type="ARBA" id="ARBA00022475"/>
    </source>
</evidence>
<evidence type="ECO:0000313" key="12">
    <source>
        <dbReference type="Proteomes" id="UP001148838"/>
    </source>
</evidence>
<keyword evidence="8" id="KW-0325">Glycoprotein</keyword>
<protein>
    <recommendedName>
        <fullName evidence="10">Ionotropic glutamate receptor C-terminal domain-containing protein</fullName>
    </recommendedName>
</protein>
<dbReference type="SUPFAM" id="SSF53850">
    <property type="entry name" value="Periplasmic binding protein-like II"/>
    <property type="match status" value="1"/>
</dbReference>
<proteinExistence type="inferred from homology"/>
<reference evidence="11 12" key="1">
    <citation type="journal article" date="2022" name="Allergy">
        <title>Genome assembly and annotation of Periplaneta americana reveal a comprehensive cockroach allergen profile.</title>
        <authorList>
            <person name="Wang L."/>
            <person name="Xiong Q."/>
            <person name="Saelim N."/>
            <person name="Wang L."/>
            <person name="Nong W."/>
            <person name="Wan A.T."/>
            <person name="Shi M."/>
            <person name="Liu X."/>
            <person name="Cao Q."/>
            <person name="Hui J.H.L."/>
            <person name="Sookrung N."/>
            <person name="Leung T.F."/>
            <person name="Tungtrongchitr A."/>
            <person name="Tsui S.K.W."/>
        </authorList>
    </citation>
    <scope>NUCLEOTIDE SEQUENCE [LARGE SCALE GENOMIC DNA]</scope>
    <source>
        <strain evidence="11">PWHHKU_190912</strain>
    </source>
</reference>
<feature type="transmembrane region" description="Helical" evidence="9">
    <location>
        <begin position="419"/>
        <end position="439"/>
    </location>
</feature>
<organism evidence="11 12">
    <name type="scientific">Periplaneta americana</name>
    <name type="common">American cockroach</name>
    <name type="synonym">Blatta americana</name>
    <dbReference type="NCBI Taxonomy" id="6978"/>
    <lineage>
        <taxon>Eukaryota</taxon>
        <taxon>Metazoa</taxon>
        <taxon>Ecdysozoa</taxon>
        <taxon>Arthropoda</taxon>
        <taxon>Hexapoda</taxon>
        <taxon>Insecta</taxon>
        <taxon>Pterygota</taxon>
        <taxon>Neoptera</taxon>
        <taxon>Polyneoptera</taxon>
        <taxon>Dictyoptera</taxon>
        <taxon>Blattodea</taxon>
        <taxon>Blattoidea</taxon>
        <taxon>Blattidae</taxon>
        <taxon>Blattinae</taxon>
        <taxon>Periplaneta</taxon>
    </lineage>
</organism>
<dbReference type="InterPro" id="IPR001320">
    <property type="entry name" value="Iontro_rcpt_C"/>
</dbReference>
<evidence type="ECO:0000256" key="4">
    <source>
        <dbReference type="ARBA" id="ARBA00022692"/>
    </source>
</evidence>
<dbReference type="Proteomes" id="UP001148838">
    <property type="component" value="Unassembled WGS sequence"/>
</dbReference>
<gene>
    <name evidence="11" type="ORF">ANN_12301</name>
</gene>
<keyword evidence="12" id="KW-1185">Reference proteome</keyword>
<evidence type="ECO:0000256" key="8">
    <source>
        <dbReference type="ARBA" id="ARBA00023180"/>
    </source>
</evidence>
<keyword evidence="3" id="KW-1003">Cell membrane</keyword>
<keyword evidence="4 9" id="KW-0812">Transmembrane</keyword>
<dbReference type="PANTHER" id="PTHR42643:SF24">
    <property type="entry name" value="IONOTROPIC RECEPTOR 60A"/>
    <property type="match status" value="1"/>
</dbReference>
<evidence type="ECO:0000256" key="1">
    <source>
        <dbReference type="ARBA" id="ARBA00004651"/>
    </source>
</evidence>
<name>A0ABQ8TGS8_PERAM</name>
<accession>A0ABQ8TGS8</accession>
<dbReference type="Pfam" id="PF00060">
    <property type="entry name" value="Lig_chan"/>
    <property type="match status" value="1"/>
</dbReference>
<evidence type="ECO:0000256" key="6">
    <source>
        <dbReference type="ARBA" id="ARBA00023136"/>
    </source>
</evidence>
<evidence type="ECO:0000256" key="5">
    <source>
        <dbReference type="ARBA" id="ARBA00022989"/>
    </source>
</evidence>
<feature type="transmembrane region" description="Helical" evidence="9">
    <location>
        <begin position="219"/>
        <end position="237"/>
    </location>
</feature>
<evidence type="ECO:0000256" key="7">
    <source>
        <dbReference type="ARBA" id="ARBA00023170"/>
    </source>
</evidence>
<feature type="transmembrane region" description="Helical" evidence="9">
    <location>
        <begin position="284"/>
        <end position="308"/>
    </location>
</feature>
<comment type="subcellular location">
    <subcellularLocation>
        <location evidence="1">Cell membrane</location>
        <topology evidence="1">Multi-pass membrane protein</topology>
    </subcellularLocation>
</comment>
<dbReference type="Gene3D" id="3.40.190.10">
    <property type="entry name" value="Periplasmic binding protein-like II"/>
    <property type="match status" value="1"/>
</dbReference>
<keyword evidence="6 9" id="KW-0472">Membrane</keyword>
<evidence type="ECO:0000259" key="10">
    <source>
        <dbReference type="Pfam" id="PF00060"/>
    </source>
</evidence>
<dbReference type="PANTHER" id="PTHR42643">
    <property type="entry name" value="IONOTROPIC RECEPTOR 20A-RELATED"/>
    <property type="match status" value="1"/>
</dbReference>
<dbReference type="Gene3D" id="1.10.287.70">
    <property type="match status" value="1"/>
</dbReference>
<evidence type="ECO:0000256" key="9">
    <source>
        <dbReference type="SAM" id="Phobius"/>
    </source>
</evidence>